<feature type="compositionally biased region" description="Basic and acidic residues" evidence="1">
    <location>
        <begin position="64"/>
        <end position="77"/>
    </location>
</feature>
<organism evidence="2 3">
    <name type="scientific">Mycena maculata</name>
    <dbReference type="NCBI Taxonomy" id="230809"/>
    <lineage>
        <taxon>Eukaryota</taxon>
        <taxon>Fungi</taxon>
        <taxon>Dikarya</taxon>
        <taxon>Basidiomycota</taxon>
        <taxon>Agaricomycotina</taxon>
        <taxon>Agaricomycetes</taxon>
        <taxon>Agaricomycetidae</taxon>
        <taxon>Agaricales</taxon>
        <taxon>Marasmiineae</taxon>
        <taxon>Mycenaceae</taxon>
        <taxon>Mycena</taxon>
    </lineage>
</organism>
<dbReference type="EMBL" id="JARJLG010000010">
    <property type="protein sequence ID" value="KAJ7777718.1"/>
    <property type="molecule type" value="Genomic_DNA"/>
</dbReference>
<accession>A0AAD7NWD2</accession>
<protein>
    <submittedName>
        <fullName evidence="2">Uncharacterized protein</fullName>
    </submittedName>
</protein>
<comment type="caution">
    <text evidence="2">The sequence shown here is derived from an EMBL/GenBank/DDBJ whole genome shotgun (WGS) entry which is preliminary data.</text>
</comment>
<sequence>MQEPAGHAGRRVVERCGFAATSEADVETCNLPIFKWHGVVLALGVSPPSFTVSPTMGRPPASSRAKDRRGEAEEHSHQIGAQTELVKANSGLFWLVFWSLQTTSCKISCINSGRTPSGVLCLTQGQAITSVFAIFLLSFLDGQPHDHLDSRLETWQLVQFVAGPRNNGSDTSDSLVCTPMGVSLRNEPGPYALPADVFAGPH</sequence>
<keyword evidence="3" id="KW-1185">Reference proteome</keyword>
<proteinExistence type="predicted"/>
<name>A0AAD7NWD2_9AGAR</name>
<gene>
    <name evidence="2" type="ORF">DFH07DRAFT_766456</name>
</gene>
<evidence type="ECO:0000313" key="2">
    <source>
        <dbReference type="EMBL" id="KAJ7777718.1"/>
    </source>
</evidence>
<dbReference type="Proteomes" id="UP001215280">
    <property type="component" value="Unassembled WGS sequence"/>
</dbReference>
<evidence type="ECO:0000256" key="1">
    <source>
        <dbReference type="SAM" id="MobiDB-lite"/>
    </source>
</evidence>
<evidence type="ECO:0000313" key="3">
    <source>
        <dbReference type="Proteomes" id="UP001215280"/>
    </source>
</evidence>
<dbReference type="AlphaFoldDB" id="A0AAD7NWD2"/>
<reference evidence="2" key="1">
    <citation type="submission" date="2023-03" db="EMBL/GenBank/DDBJ databases">
        <title>Massive genome expansion in bonnet fungi (Mycena s.s.) driven by repeated elements and novel gene families across ecological guilds.</title>
        <authorList>
            <consortium name="Lawrence Berkeley National Laboratory"/>
            <person name="Harder C.B."/>
            <person name="Miyauchi S."/>
            <person name="Viragh M."/>
            <person name="Kuo A."/>
            <person name="Thoen E."/>
            <person name="Andreopoulos B."/>
            <person name="Lu D."/>
            <person name="Skrede I."/>
            <person name="Drula E."/>
            <person name="Henrissat B."/>
            <person name="Morin E."/>
            <person name="Kohler A."/>
            <person name="Barry K."/>
            <person name="LaButti K."/>
            <person name="Morin E."/>
            <person name="Salamov A."/>
            <person name="Lipzen A."/>
            <person name="Mereny Z."/>
            <person name="Hegedus B."/>
            <person name="Baldrian P."/>
            <person name="Stursova M."/>
            <person name="Weitz H."/>
            <person name="Taylor A."/>
            <person name="Grigoriev I.V."/>
            <person name="Nagy L.G."/>
            <person name="Martin F."/>
            <person name="Kauserud H."/>
        </authorList>
    </citation>
    <scope>NUCLEOTIDE SEQUENCE</scope>
    <source>
        <strain evidence="2">CBHHK188m</strain>
    </source>
</reference>
<feature type="region of interest" description="Disordered" evidence="1">
    <location>
        <begin position="52"/>
        <end position="80"/>
    </location>
</feature>